<name>A0ABQ5DCC1_9ASTR</name>
<protein>
    <submittedName>
        <fullName evidence="2">MAK10-like protein</fullName>
    </submittedName>
</protein>
<dbReference type="InterPro" id="IPR012337">
    <property type="entry name" value="RNaseH-like_sf"/>
</dbReference>
<feature type="region of interest" description="Disordered" evidence="1">
    <location>
        <begin position="194"/>
        <end position="221"/>
    </location>
</feature>
<evidence type="ECO:0000313" key="2">
    <source>
        <dbReference type="EMBL" id="GJT36911.1"/>
    </source>
</evidence>
<proteinExistence type="predicted"/>
<reference evidence="2" key="2">
    <citation type="submission" date="2022-01" db="EMBL/GenBank/DDBJ databases">
        <authorList>
            <person name="Yamashiro T."/>
            <person name="Shiraishi A."/>
            <person name="Satake H."/>
            <person name="Nakayama K."/>
        </authorList>
    </citation>
    <scope>NUCLEOTIDE SEQUENCE</scope>
</reference>
<comment type="caution">
    <text evidence="2">The sequence shown here is derived from an EMBL/GenBank/DDBJ whole genome shotgun (WGS) entry which is preliminary data.</text>
</comment>
<reference evidence="2" key="1">
    <citation type="journal article" date="2022" name="Int. J. Mol. Sci.">
        <title>Draft Genome of Tanacetum Coccineum: Genomic Comparison of Closely Related Tanacetum-Family Plants.</title>
        <authorList>
            <person name="Yamashiro T."/>
            <person name="Shiraishi A."/>
            <person name="Nakayama K."/>
            <person name="Satake H."/>
        </authorList>
    </citation>
    <scope>NUCLEOTIDE SEQUENCE</scope>
</reference>
<dbReference type="Proteomes" id="UP001151760">
    <property type="component" value="Unassembled WGS sequence"/>
</dbReference>
<dbReference type="InterPro" id="IPR036397">
    <property type="entry name" value="RNaseH_sf"/>
</dbReference>
<keyword evidence="3" id="KW-1185">Reference proteome</keyword>
<dbReference type="PANTHER" id="PTHR47266">
    <property type="entry name" value="ENDONUCLEASE-RELATED"/>
    <property type="match status" value="1"/>
</dbReference>
<dbReference type="InterPro" id="IPR021109">
    <property type="entry name" value="Peptidase_aspartic_dom_sf"/>
</dbReference>
<dbReference type="SUPFAM" id="SSF53098">
    <property type="entry name" value="Ribonuclease H-like"/>
    <property type="match status" value="1"/>
</dbReference>
<feature type="compositionally biased region" description="Basic and acidic residues" evidence="1">
    <location>
        <begin position="194"/>
        <end position="204"/>
    </location>
</feature>
<dbReference type="InterPro" id="IPR052160">
    <property type="entry name" value="Gypsy_RT_Integrase-like"/>
</dbReference>
<dbReference type="Gene3D" id="3.30.420.10">
    <property type="entry name" value="Ribonuclease H-like superfamily/Ribonuclease H"/>
    <property type="match status" value="1"/>
</dbReference>
<gene>
    <name evidence="2" type="ORF">Tco_0936776</name>
</gene>
<evidence type="ECO:0000313" key="3">
    <source>
        <dbReference type="Proteomes" id="UP001151760"/>
    </source>
</evidence>
<evidence type="ECO:0000256" key="1">
    <source>
        <dbReference type="SAM" id="MobiDB-lite"/>
    </source>
</evidence>
<accession>A0ABQ5DCC1</accession>
<organism evidence="2 3">
    <name type="scientific">Tanacetum coccineum</name>
    <dbReference type="NCBI Taxonomy" id="301880"/>
    <lineage>
        <taxon>Eukaryota</taxon>
        <taxon>Viridiplantae</taxon>
        <taxon>Streptophyta</taxon>
        <taxon>Embryophyta</taxon>
        <taxon>Tracheophyta</taxon>
        <taxon>Spermatophyta</taxon>
        <taxon>Magnoliopsida</taxon>
        <taxon>eudicotyledons</taxon>
        <taxon>Gunneridae</taxon>
        <taxon>Pentapetalae</taxon>
        <taxon>asterids</taxon>
        <taxon>campanulids</taxon>
        <taxon>Asterales</taxon>
        <taxon>Asteraceae</taxon>
        <taxon>Asteroideae</taxon>
        <taxon>Anthemideae</taxon>
        <taxon>Anthemidinae</taxon>
        <taxon>Tanacetum</taxon>
    </lineage>
</organism>
<sequence length="609" mass="69019">MADNRTMAQMLQAPIEGYEDAIVVPPMNANNFELKQPLINLVQSNKFTVTHRLSTAYHPQTSGQVEVSNHGLKRILKRTVGENRASWSDKLHDALWALLTAFKTPIGCTPYKLVYGKACHLPIELEHKAYWALKHCNFDLKTAGDHRKVQINELNELRDQAYENSLIYKEKTKKIHDSKIKNRVWIYHKKDKNEAKTDKTEHGNGKSLGSRRTIDQSAGGKLRDRNVEESWALLEVLALYDNESWNDPRDFAKPVKAIALPQDVPNTSDRRLIELENQVQRLMEAHLAPTQPTQVNKITTSCEICSGLYDTQYCMKDPEQAFVEYASSRVDEAGGSLELGKNGSAFVQGEEPVKMEDPGLFTLPCRLGDSKHFDILADLGSCTDHIFRLPDETKSYPVGIVKDVQVHIGKLKLLNDFYVIDMKKDPETHFLVGRGFLATANAVIDCGMAKIAVGEGITRSVFRVKGVNLGEEEAPYWNTLRKRESYKPWPHSDGVGAETPYYARKDFLNCHLPKEWEIAKDAELNPFKDTLVFRRKVFSTWMAFGGNTRDLGSFGEETDEITDLHKILEEVLLTERGDGVASIKRRRRDLFSDGVWNLETTSGRGRLKV</sequence>
<dbReference type="Gene3D" id="2.40.70.10">
    <property type="entry name" value="Acid Proteases"/>
    <property type="match status" value="1"/>
</dbReference>
<dbReference type="EMBL" id="BQNB010015180">
    <property type="protein sequence ID" value="GJT36911.1"/>
    <property type="molecule type" value="Genomic_DNA"/>
</dbReference>